<dbReference type="AlphaFoldDB" id="A0A5B8XWN0"/>
<dbReference type="OrthoDB" id="516854at2"/>
<protein>
    <submittedName>
        <fullName evidence="2">DUF4365 domain-containing protein</fullName>
    </submittedName>
</protein>
<feature type="domain" description="DUF4365" evidence="1">
    <location>
        <begin position="8"/>
        <end position="158"/>
    </location>
</feature>
<evidence type="ECO:0000313" key="2">
    <source>
        <dbReference type="EMBL" id="QED30332.1"/>
    </source>
</evidence>
<dbReference type="InterPro" id="IPR025375">
    <property type="entry name" value="DUF4365"/>
</dbReference>
<keyword evidence="3" id="KW-1185">Reference proteome</keyword>
<proteinExistence type="predicted"/>
<name>A0A5B8XWN0_9DELT</name>
<reference evidence="2 3" key="1">
    <citation type="submission" date="2019-08" db="EMBL/GenBank/DDBJ databases">
        <authorList>
            <person name="Liang Q."/>
        </authorList>
    </citation>
    <scope>NUCLEOTIDE SEQUENCE [LARGE SCALE GENOMIC DNA]</scope>
    <source>
        <strain evidence="2 3">V1718</strain>
    </source>
</reference>
<organism evidence="2 3">
    <name type="scientific">Microvenator marinus</name>
    <dbReference type="NCBI Taxonomy" id="2600177"/>
    <lineage>
        <taxon>Bacteria</taxon>
        <taxon>Deltaproteobacteria</taxon>
        <taxon>Bradymonadales</taxon>
        <taxon>Microvenatoraceae</taxon>
        <taxon>Microvenator</taxon>
    </lineage>
</organism>
<evidence type="ECO:0000313" key="3">
    <source>
        <dbReference type="Proteomes" id="UP000321595"/>
    </source>
</evidence>
<evidence type="ECO:0000259" key="1">
    <source>
        <dbReference type="Pfam" id="PF14280"/>
    </source>
</evidence>
<dbReference type="Pfam" id="PF14280">
    <property type="entry name" value="DUF4365"/>
    <property type="match status" value="1"/>
</dbReference>
<sequence length="165" mass="18728">MYISQQQEEFCRAYVYAVVAAAGLRSGKPEPDDDSVDLTISSRGLNGTRRSPKLDLQLKCQLGGQIAEDPWPYDLKAKNYEDLRHTDYQVPRILVVVRVPENVEDWLDQDEERLLLKHCGWWVSLHGMAESQNSSTIRVKIPRTQIFDVSGLSGIMSRIGRGELP</sequence>
<accession>A0A5B8XWN0</accession>
<dbReference type="KEGG" id="bbae:FRD01_12245"/>
<dbReference type="Proteomes" id="UP000321595">
    <property type="component" value="Chromosome"/>
</dbReference>
<gene>
    <name evidence="2" type="ORF">FRD01_12245</name>
</gene>
<dbReference type="EMBL" id="CP042467">
    <property type="protein sequence ID" value="QED30332.1"/>
    <property type="molecule type" value="Genomic_DNA"/>
</dbReference>